<comment type="caution">
    <text evidence="1">The sequence shown here is derived from an EMBL/GenBank/DDBJ whole genome shotgun (WGS) entry which is preliminary data.</text>
</comment>
<evidence type="ECO:0000313" key="1">
    <source>
        <dbReference type="EMBL" id="CAK5019051.1"/>
    </source>
</evidence>
<evidence type="ECO:0000313" key="2">
    <source>
        <dbReference type="Proteomes" id="UP001497535"/>
    </source>
</evidence>
<organism evidence="1 2">
    <name type="scientific">Meloidogyne enterolobii</name>
    <name type="common">Root-knot nematode worm</name>
    <name type="synonym">Meloidogyne mayaguensis</name>
    <dbReference type="NCBI Taxonomy" id="390850"/>
    <lineage>
        <taxon>Eukaryota</taxon>
        <taxon>Metazoa</taxon>
        <taxon>Ecdysozoa</taxon>
        <taxon>Nematoda</taxon>
        <taxon>Chromadorea</taxon>
        <taxon>Rhabditida</taxon>
        <taxon>Tylenchina</taxon>
        <taxon>Tylenchomorpha</taxon>
        <taxon>Tylenchoidea</taxon>
        <taxon>Meloidogynidae</taxon>
        <taxon>Meloidogyninae</taxon>
        <taxon>Meloidogyne</taxon>
    </lineage>
</organism>
<accession>A0ACB0XV93</accession>
<keyword evidence="2" id="KW-1185">Reference proteome</keyword>
<gene>
    <name evidence="1" type="ORF">MENTE1834_LOCUS4030</name>
</gene>
<dbReference type="Proteomes" id="UP001497535">
    <property type="component" value="Unassembled WGS sequence"/>
</dbReference>
<proteinExistence type="predicted"/>
<protein>
    <submittedName>
        <fullName evidence="1">Uncharacterized protein</fullName>
    </submittedName>
</protein>
<sequence>MILGINFRLMLPKNKKREKQSNQTPIRLEKIKSKKHSSLKFKTEKMKIIAYLGQLAGQNYNLIDEYLLFELTLLNNRLLKIEPDFEQKNIINTRNGNFVAKIFVEENIKEFDELKVDENEEEVEVEEEEEEKEEEYFETPESAEEYWLHYFIEIARARDFPNSNLRVEWLIQLPINAELRPTEMIEGISHFCESKTDGDEDIFHFGQLLQFSINWKTKNKLIKENYILWPNILFRLTSQDCWNRFSNIQLPINPGINYFTIKCWKPFASFDSKFEELHSSHLGEINCFGASENWVKNIL</sequence>
<name>A0ACB0XV93_MELEN</name>
<dbReference type="EMBL" id="CAVMJV010000003">
    <property type="protein sequence ID" value="CAK5019051.1"/>
    <property type="molecule type" value="Genomic_DNA"/>
</dbReference>
<reference evidence="1" key="1">
    <citation type="submission" date="2023-11" db="EMBL/GenBank/DDBJ databases">
        <authorList>
            <person name="Poullet M."/>
        </authorList>
    </citation>
    <scope>NUCLEOTIDE SEQUENCE</scope>
    <source>
        <strain evidence="1">E1834</strain>
    </source>
</reference>